<evidence type="ECO:0000313" key="10">
    <source>
        <dbReference type="EMBL" id="AND15413.1"/>
    </source>
</evidence>
<keyword evidence="4 7" id="KW-1133">Transmembrane helix</keyword>
<keyword evidence="3 7" id="KW-0812">Transmembrane</keyword>
<keyword evidence="5 7" id="KW-0472">Membrane</keyword>
<dbReference type="AlphaFoldDB" id="A0A160KQ21"/>
<name>A0A160KQ21_9MICO</name>
<evidence type="ECO:0000259" key="9">
    <source>
        <dbReference type="Pfam" id="PF12704"/>
    </source>
</evidence>
<evidence type="ECO:0000259" key="8">
    <source>
        <dbReference type="Pfam" id="PF02687"/>
    </source>
</evidence>
<dbReference type="PANTHER" id="PTHR30572">
    <property type="entry name" value="MEMBRANE COMPONENT OF TRANSPORTER-RELATED"/>
    <property type="match status" value="1"/>
</dbReference>
<dbReference type="InterPro" id="IPR025857">
    <property type="entry name" value="MacB_PCD"/>
</dbReference>
<dbReference type="PANTHER" id="PTHR30572:SF4">
    <property type="entry name" value="ABC TRANSPORTER PERMEASE YTRF"/>
    <property type="match status" value="1"/>
</dbReference>
<sequence>MSRSRLLASDLLRIGSGGLRLRPLRVILSALGIAIGIAAMIAVVGVSATSQAQVEKNLHDLGTNLLTASSAASVMSAPVPLAPNAVERVLRIDGVESAASVAVLPVGAYRNRLVDLGNTNGLTVAVADQRLLGVTESPVAVGRWFDAASSELPTVVLGETAASALGIEEPGSMVHVGDADLTVIGVLGRSPLAPELDSAVLVPGSAARTLLGWKGNPTTVYERSADEAVPRIQQLLAPSIDPVKPRTVAVARPSDVLQAKNTVDASFNGLLLGVGSVALLVGGIGIANTMVISVLERRREIGLRRALGATRGHIRAQFLIEAFLLSLLGGIGGAVLGTAAVAFFAATSGAPLTIPVGIVLAGLGATVVVGMIAGSYPAITAARTPPAVALTT</sequence>
<evidence type="ECO:0000256" key="4">
    <source>
        <dbReference type="ARBA" id="ARBA00022989"/>
    </source>
</evidence>
<feature type="domain" description="ABC3 transporter permease C-terminal" evidence="8">
    <location>
        <begin position="275"/>
        <end position="386"/>
    </location>
</feature>
<evidence type="ECO:0000256" key="3">
    <source>
        <dbReference type="ARBA" id="ARBA00022692"/>
    </source>
</evidence>
<gene>
    <name evidence="10" type="ORF">A6122_0251</name>
</gene>
<dbReference type="InterPro" id="IPR003838">
    <property type="entry name" value="ABC3_permease_C"/>
</dbReference>
<dbReference type="STRING" id="33888.A6122_0251"/>
<dbReference type="Pfam" id="PF12704">
    <property type="entry name" value="MacB_PCD"/>
    <property type="match status" value="1"/>
</dbReference>
<comment type="similarity">
    <text evidence="6">Belongs to the ABC-4 integral membrane protein family.</text>
</comment>
<dbReference type="Proteomes" id="UP000077071">
    <property type="component" value="Chromosome"/>
</dbReference>
<proteinExistence type="inferred from homology"/>
<evidence type="ECO:0000256" key="1">
    <source>
        <dbReference type="ARBA" id="ARBA00004651"/>
    </source>
</evidence>
<dbReference type="GO" id="GO:0005886">
    <property type="term" value="C:plasma membrane"/>
    <property type="evidence" value="ECO:0007669"/>
    <property type="project" value="UniProtKB-SubCell"/>
</dbReference>
<dbReference type="KEGG" id="rtn:A6122_0251"/>
<protein>
    <submittedName>
        <fullName evidence="10">ABC transporter permease</fullName>
    </submittedName>
</protein>
<feature type="transmembrane region" description="Helical" evidence="7">
    <location>
        <begin position="316"/>
        <end position="346"/>
    </location>
</feature>
<comment type="subcellular location">
    <subcellularLocation>
        <location evidence="1">Cell membrane</location>
        <topology evidence="1">Multi-pass membrane protein</topology>
    </subcellularLocation>
</comment>
<feature type="transmembrane region" description="Helical" evidence="7">
    <location>
        <begin position="270"/>
        <end position="295"/>
    </location>
</feature>
<feature type="transmembrane region" description="Helical" evidence="7">
    <location>
        <begin position="352"/>
        <end position="373"/>
    </location>
</feature>
<reference evidence="10 11" key="1">
    <citation type="submission" date="2016-05" db="EMBL/GenBank/DDBJ databases">
        <title>Complete genome sequence of Rathayibacter tritici NCPPB 1953.</title>
        <authorList>
            <person name="Park J."/>
            <person name="Lee H.-H."/>
            <person name="Lee S.-W."/>
            <person name="Seo Y.-S."/>
        </authorList>
    </citation>
    <scope>NUCLEOTIDE SEQUENCE [LARGE SCALE GENOMIC DNA]</scope>
    <source>
        <strain evidence="10 11">NCPPB 1953</strain>
    </source>
</reference>
<dbReference type="OrthoDB" id="9780560at2"/>
<accession>A0A160KQ21</accession>
<evidence type="ECO:0000256" key="7">
    <source>
        <dbReference type="SAM" id="Phobius"/>
    </source>
</evidence>
<dbReference type="RefSeq" id="WP_068250642.1">
    <property type="nucleotide sequence ID" value="NZ_CP015515.1"/>
</dbReference>
<keyword evidence="2" id="KW-1003">Cell membrane</keyword>
<evidence type="ECO:0000256" key="6">
    <source>
        <dbReference type="ARBA" id="ARBA00038076"/>
    </source>
</evidence>
<feature type="domain" description="MacB-like periplasmic core" evidence="9">
    <location>
        <begin position="27"/>
        <end position="214"/>
    </location>
</feature>
<evidence type="ECO:0000256" key="2">
    <source>
        <dbReference type="ARBA" id="ARBA00022475"/>
    </source>
</evidence>
<keyword evidence="11" id="KW-1185">Reference proteome</keyword>
<dbReference type="Pfam" id="PF02687">
    <property type="entry name" value="FtsX"/>
    <property type="match status" value="1"/>
</dbReference>
<organism evidence="10 11">
    <name type="scientific">Rathayibacter tritici</name>
    <dbReference type="NCBI Taxonomy" id="33888"/>
    <lineage>
        <taxon>Bacteria</taxon>
        <taxon>Bacillati</taxon>
        <taxon>Actinomycetota</taxon>
        <taxon>Actinomycetes</taxon>
        <taxon>Micrococcales</taxon>
        <taxon>Microbacteriaceae</taxon>
        <taxon>Rathayibacter</taxon>
    </lineage>
</organism>
<dbReference type="InterPro" id="IPR050250">
    <property type="entry name" value="Macrolide_Exporter_MacB"/>
</dbReference>
<feature type="transmembrane region" description="Helical" evidence="7">
    <location>
        <begin position="26"/>
        <end position="48"/>
    </location>
</feature>
<dbReference type="PATRIC" id="fig|33888.3.peg.291"/>
<evidence type="ECO:0000313" key="11">
    <source>
        <dbReference type="Proteomes" id="UP000077071"/>
    </source>
</evidence>
<dbReference type="GO" id="GO:0022857">
    <property type="term" value="F:transmembrane transporter activity"/>
    <property type="evidence" value="ECO:0007669"/>
    <property type="project" value="TreeGrafter"/>
</dbReference>
<evidence type="ECO:0000256" key="5">
    <source>
        <dbReference type="ARBA" id="ARBA00023136"/>
    </source>
</evidence>
<dbReference type="EMBL" id="CP015515">
    <property type="protein sequence ID" value="AND15413.1"/>
    <property type="molecule type" value="Genomic_DNA"/>
</dbReference>